<dbReference type="InterPro" id="IPR011006">
    <property type="entry name" value="CheY-like_superfamily"/>
</dbReference>
<gene>
    <name evidence="3" type="ORF">DSCOOX_02510</name>
</gene>
<keyword evidence="1" id="KW-0597">Phosphoprotein</keyword>
<dbReference type="CDD" id="cd00156">
    <property type="entry name" value="REC"/>
    <property type="match status" value="1"/>
</dbReference>
<dbReference type="PROSITE" id="PS50110">
    <property type="entry name" value="RESPONSE_REGULATORY"/>
    <property type="match status" value="1"/>
</dbReference>
<evidence type="ECO:0000313" key="3">
    <source>
        <dbReference type="EMBL" id="BBO87071.1"/>
    </source>
</evidence>
<dbReference type="InterPro" id="IPR001789">
    <property type="entry name" value="Sig_transdc_resp-reg_receiver"/>
</dbReference>
<sequence>MNKPYHLLIADKNPHIRNFLKREFTASGYIVHLAETGKELLNITYGPTPLDLLIIDPDFPDADESYLTKKLQNRMPQLPVVLHTLNTELDTGFPPLRVAQLIEKDGSSVENLKQAVAKMLAALVP</sequence>
<proteinExistence type="predicted"/>
<feature type="modified residue" description="4-aspartylphosphate" evidence="1">
    <location>
        <position position="56"/>
    </location>
</feature>
<dbReference type="AlphaFoldDB" id="A0A5K8A3M8"/>
<keyword evidence="4" id="KW-1185">Reference proteome</keyword>
<dbReference type="Proteomes" id="UP000422108">
    <property type="component" value="Chromosome"/>
</dbReference>
<name>A0A5K8A3M8_9BACT</name>
<evidence type="ECO:0000256" key="1">
    <source>
        <dbReference type="PROSITE-ProRule" id="PRU00169"/>
    </source>
</evidence>
<reference evidence="3 4" key="1">
    <citation type="submission" date="2019-11" db="EMBL/GenBank/DDBJ databases">
        <title>Comparative genomics of hydrocarbon-degrading Desulfosarcina strains.</title>
        <authorList>
            <person name="Watanabe M."/>
            <person name="Kojima H."/>
            <person name="Fukui M."/>
        </authorList>
    </citation>
    <scope>NUCLEOTIDE SEQUENCE [LARGE SCALE GENOMIC DNA]</scope>
    <source>
        <strain evidence="4">oXyS1</strain>
    </source>
</reference>
<dbReference type="Gene3D" id="3.40.50.2300">
    <property type="match status" value="1"/>
</dbReference>
<evidence type="ECO:0000313" key="4">
    <source>
        <dbReference type="Proteomes" id="UP000422108"/>
    </source>
</evidence>
<protein>
    <recommendedName>
        <fullName evidence="2">Response regulatory domain-containing protein</fullName>
    </recommendedName>
</protein>
<dbReference type="Pfam" id="PF00072">
    <property type="entry name" value="Response_reg"/>
    <property type="match status" value="1"/>
</dbReference>
<dbReference type="SUPFAM" id="SSF52172">
    <property type="entry name" value="CheY-like"/>
    <property type="match status" value="1"/>
</dbReference>
<dbReference type="EMBL" id="AP021879">
    <property type="protein sequence ID" value="BBO87071.1"/>
    <property type="molecule type" value="Genomic_DNA"/>
</dbReference>
<evidence type="ECO:0000259" key="2">
    <source>
        <dbReference type="PROSITE" id="PS50110"/>
    </source>
</evidence>
<accession>A0A5K8A3M8</accession>
<organism evidence="3 4">
    <name type="scientific">Desulfosarcina ovata subsp. ovata</name>
    <dbReference type="NCBI Taxonomy" id="2752305"/>
    <lineage>
        <taxon>Bacteria</taxon>
        <taxon>Pseudomonadati</taxon>
        <taxon>Thermodesulfobacteriota</taxon>
        <taxon>Desulfobacteria</taxon>
        <taxon>Desulfobacterales</taxon>
        <taxon>Desulfosarcinaceae</taxon>
        <taxon>Desulfosarcina</taxon>
    </lineage>
</organism>
<dbReference type="GO" id="GO:0000160">
    <property type="term" value="P:phosphorelay signal transduction system"/>
    <property type="evidence" value="ECO:0007669"/>
    <property type="project" value="InterPro"/>
</dbReference>
<dbReference type="RefSeq" id="WP_155308566.1">
    <property type="nucleotide sequence ID" value="NZ_AP021879.1"/>
</dbReference>
<feature type="domain" description="Response regulatory" evidence="2">
    <location>
        <begin position="6"/>
        <end position="119"/>
    </location>
</feature>